<dbReference type="OrthoDB" id="7573985at2"/>
<reference evidence="1 2" key="1">
    <citation type="submission" date="2019-12" db="EMBL/GenBank/DDBJ databases">
        <title>Genomic-based taxomic classification of the family Erythrobacteraceae.</title>
        <authorList>
            <person name="Xu L."/>
        </authorList>
    </citation>
    <scope>NUCLEOTIDE SEQUENCE [LARGE SCALE GENOMIC DNA]</scope>
    <source>
        <strain evidence="1 2">KCTC 52259</strain>
    </source>
</reference>
<comment type="caution">
    <text evidence="1">The sequence shown here is derived from an EMBL/GenBank/DDBJ whole genome shotgun (WGS) entry which is preliminary data.</text>
</comment>
<organism evidence="1 2">
    <name type="scientific">Allopontixanthobacter confluentis</name>
    <dbReference type="NCBI Taxonomy" id="1849021"/>
    <lineage>
        <taxon>Bacteria</taxon>
        <taxon>Pseudomonadati</taxon>
        <taxon>Pseudomonadota</taxon>
        <taxon>Alphaproteobacteria</taxon>
        <taxon>Sphingomonadales</taxon>
        <taxon>Erythrobacteraceae</taxon>
        <taxon>Allopontixanthobacter</taxon>
    </lineage>
</organism>
<name>A0A6L7GFB3_9SPHN</name>
<proteinExistence type="predicted"/>
<dbReference type="EMBL" id="WTYU01000001">
    <property type="protein sequence ID" value="MXP13341.1"/>
    <property type="molecule type" value="Genomic_DNA"/>
</dbReference>
<protein>
    <submittedName>
        <fullName evidence="1">Uncharacterized protein</fullName>
    </submittedName>
</protein>
<dbReference type="RefSeq" id="WP_160599448.1">
    <property type="nucleotide sequence ID" value="NZ_WTYU01000001.1"/>
</dbReference>
<evidence type="ECO:0000313" key="2">
    <source>
        <dbReference type="Proteomes" id="UP000473531"/>
    </source>
</evidence>
<dbReference type="Proteomes" id="UP000473531">
    <property type="component" value="Unassembled WGS sequence"/>
</dbReference>
<evidence type="ECO:0000313" key="1">
    <source>
        <dbReference type="EMBL" id="MXP13341.1"/>
    </source>
</evidence>
<sequence>MVDATGAEIPSEQVYASSIGGADGIVSPGEELDGRVLRVSTGTTVNRFAFLANNVFRIEDSSGDLMVQGTYRTQGSDVCVDWAPRGQECWPGMMSASGTETTITSNRGQEIKILLIDS</sequence>
<accession>A0A6L7GFB3</accession>
<keyword evidence="2" id="KW-1185">Reference proteome</keyword>
<gene>
    <name evidence="1" type="ORF">GRI44_01040</name>
</gene>
<dbReference type="AlphaFoldDB" id="A0A6L7GFB3"/>